<feature type="transmembrane region" description="Helical" evidence="1">
    <location>
        <begin position="124"/>
        <end position="140"/>
    </location>
</feature>
<accession>A0A382MJ66</accession>
<keyword evidence="1" id="KW-0812">Transmembrane</keyword>
<feature type="transmembrane region" description="Helical" evidence="1">
    <location>
        <begin position="65"/>
        <end position="86"/>
    </location>
</feature>
<dbReference type="Pfam" id="PF00892">
    <property type="entry name" value="EamA"/>
    <property type="match status" value="1"/>
</dbReference>
<sequence>MGYLAAVGASVSYGASQTVAKHITDHYAPPLVATAFALFFGFLYVSVIFHRRIYMELRTCRQRGIIWFTLSGITSASGAMFLYFSLSNASVVIVSPIVSISPLIALVLAHFLLRRLENVTRRTFGGTLMVVLGVLLVVVSS</sequence>
<dbReference type="AlphaFoldDB" id="A0A382MJ66"/>
<gene>
    <name evidence="3" type="ORF">METZ01_LOCUS300641</name>
</gene>
<name>A0A382MJ66_9ZZZZ</name>
<dbReference type="GO" id="GO:0016020">
    <property type="term" value="C:membrane"/>
    <property type="evidence" value="ECO:0007669"/>
    <property type="project" value="InterPro"/>
</dbReference>
<organism evidence="3">
    <name type="scientific">marine metagenome</name>
    <dbReference type="NCBI Taxonomy" id="408172"/>
    <lineage>
        <taxon>unclassified sequences</taxon>
        <taxon>metagenomes</taxon>
        <taxon>ecological metagenomes</taxon>
    </lineage>
</organism>
<evidence type="ECO:0000313" key="3">
    <source>
        <dbReference type="EMBL" id="SVC47787.1"/>
    </source>
</evidence>
<proteinExistence type="predicted"/>
<evidence type="ECO:0000256" key="1">
    <source>
        <dbReference type="SAM" id="Phobius"/>
    </source>
</evidence>
<feature type="transmembrane region" description="Helical" evidence="1">
    <location>
        <begin position="30"/>
        <end position="53"/>
    </location>
</feature>
<dbReference type="PANTHER" id="PTHR22911">
    <property type="entry name" value="ACYL-MALONYL CONDENSING ENZYME-RELATED"/>
    <property type="match status" value="1"/>
</dbReference>
<feature type="transmembrane region" description="Helical" evidence="1">
    <location>
        <begin position="92"/>
        <end position="112"/>
    </location>
</feature>
<dbReference type="InterPro" id="IPR037185">
    <property type="entry name" value="EmrE-like"/>
</dbReference>
<keyword evidence="1" id="KW-1133">Transmembrane helix</keyword>
<dbReference type="InterPro" id="IPR000620">
    <property type="entry name" value="EamA_dom"/>
</dbReference>
<keyword evidence="1" id="KW-0472">Membrane</keyword>
<dbReference type="SUPFAM" id="SSF103481">
    <property type="entry name" value="Multidrug resistance efflux transporter EmrE"/>
    <property type="match status" value="1"/>
</dbReference>
<feature type="domain" description="EamA" evidence="2">
    <location>
        <begin position="1"/>
        <end position="138"/>
    </location>
</feature>
<reference evidence="3" key="1">
    <citation type="submission" date="2018-05" db="EMBL/GenBank/DDBJ databases">
        <authorList>
            <person name="Lanie J.A."/>
            <person name="Ng W.-L."/>
            <person name="Kazmierczak K.M."/>
            <person name="Andrzejewski T.M."/>
            <person name="Davidsen T.M."/>
            <person name="Wayne K.J."/>
            <person name="Tettelin H."/>
            <person name="Glass J.I."/>
            <person name="Rusch D."/>
            <person name="Podicherti R."/>
            <person name="Tsui H.-C.T."/>
            <person name="Winkler M.E."/>
        </authorList>
    </citation>
    <scope>NUCLEOTIDE SEQUENCE</scope>
</reference>
<dbReference type="EMBL" id="UINC01093393">
    <property type="protein sequence ID" value="SVC47787.1"/>
    <property type="molecule type" value="Genomic_DNA"/>
</dbReference>
<protein>
    <recommendedName>
        <fullName evidence="2">EamA domain-containing protein</fullName>
    </recommendedName>
</protein>
<dbReference type="PANTHER" id="PTHR22911:SF79">
    <property type="entry name" value="MOBA-LIKE NTP TRANSFERASE DOMAIN-CONTAINING PROTEIN"/>
    <property type="match status" value="1"/>
</dbReference>
<evidence type="ECO:0000259" key="2">
    <source>
        <dbReference type="Pfam" id="PF00892"/>
    </source>
</evidence>